<organism evidence="9 10">
    <name type="scientific">Candidatus Faecivivens stercoripullorum</name>
    <dbReference type="NCBI Taxonomy" id="2840805"/>
    <lineage>
        <taxon>Bacteria</taxon>
        <taxon>Bacillati</taxon>
        <taxon>Bacillota</taxon>
        <taxon>Clostridia</taxon>
        <taxon>Eubacteriales</taxon>
        <taxon>Oscillospiraceae</taxon>
        <taxon>Oscillospiraceae incertae sedis</taxon>
        <taxon>Candidatus Faecivivens</taxon>
    </lineage>
</organism>
<dbReference type="PANTHER" id="PTHR21716">
    <property type="entry name" value="TRANSMEMBRANE PROTEIN"/>
    <property type="match status" value="1"/>
</dbReference>
<evidence type="ECO:0000313" key="10">
    <source>
        <dbReference type="Proteomes" id="UP000824160"/>
    </source>
</evidence>
<dbReference type="Proteomes" id="UP000824160">
    <property type="component" value="Unassembled WGS sequence"/>
</dbReference>
<evidence type="ECO:0000256" key="3">
    <source>
        <dbReference type="ARBA" id="ARBA00022448"/>
    </source>
</evidence>
<protein>
    <submittedName>
        <fullName evidence="9">AI-2E family transporter</fullName>
    </submittedName>
</protein>
<reference evidence="9" key="1">
    <citation type="submission" date="2020-10" db="EMBL/GenBank/DDBJ databases">
        <authorList>
            <person name="Gilroy R."/>
        </authorList>
    </citation>
    <scope>NUCLEOTIDE SEQUENCE</scope>
    <source>
        <strain evidence="9">ChiBcec7-5410</strain>
    </source>
</reference>
<evidence type="ECO:0000256" key="5">
    <source>
        <dbReference type="ARBA" id="ARBA00022692"/>
    </source>
</evidence>
<keyword evidence="6 8" id="KW-1133">Transmembrane helix</keyword>
<dbReference type="InterPro" id="IPR002549">
    <property type="entry name" value="AI-2E-like"/>
</dbReference>
<keyword evidence="5 8" id="KW-0812">Transmembrane</keyword>
<proteinExistence type="inferred from homology"/>
<gene>
    <name evidence="9" type="ORF">IAC43_02050</name>
</gene>
<evidence type="ECO:0000256" key="8">
    <source>
        <dbReference type="SAM" id="Phobius"/>
    </source>
</evidence>
<dbReference type="PANTHER" id="PTHR21716:SF53">
    <property type="entry name" value="PERMEASE PERM-RELATED"/>
    <property type="match status" value="1"/>
</dbReference>
<dbReference type="AlphaFoldDB" id="A0A9D1H662"/>
<accession>A0A9D1H662</accession>
<dbReference type="GO" id="GO:0055085">
    <property type="term" value="P:transmembrane transport"/>
    <property type="evidence" value="ECO:0007669"/>
    <property type="project" value="TreeGrafter"/>
</dbReference>
<feature type="transmembrane region" description="Helical" evidence="8">
    <location>
        <begin position="308"/>
        <end position="332"/>
    </location>
</feature>
<evidence type="ECO:0000256" key="1">
    <source>
        <dbReference type="ARBA" id="ARBA00004651"/>
    </source>
</evidence>
<feature type="transmembrane region" description="Helical" evidence="8">
    <location>
        <begin position="210"/>
        <end position="236"/>
    </location>
</feature>
<keyword evidence="4" id="KW-1003">Cell membrane</keyword>
<name>A0A9D1H662_9FIRM</name>
<evidence type="ECO:0000256" key="2">
    <source>
        <dbReference type="ARBA" id="ARBA00009773"/>
    </source>
</evidence>
<dbReference type="EMBL" id="DVLW01000052">
    <property type="protein sequence ID" value="HIT93946.1"/>
    <property type="molecule type" value="Genomic_DNA"/>
</dbReference>
<evidence type="ECO:0000313" key="9">
    <source>
        <dbReference type="EMBL" id="HIT93946.1"/>
    </source>
</evidence>
<keyword evidence="3" id="KW-0813">Transport</keyword>
<evidence type="ECO:0000256" key="6">
    <source>
        <dbReference type="ARBA" id="ARBA00022989"/>
    </source>
</evidence>
<comment type="caution">
    <text evidence="9">The sequence shown here is derived from an EMBL/GenBank/DDBJ whole genome shotgun (WGS) entry which is preliminary data.</text>
</comment>
<dbReference type="Pfam" id="PF01594">
    <property type="entry name" value="AI-2E_transport"/>
    <property type="match status" value="1"/>
</dbReference>
<reference evidence="9" key="2">
    <citation type="journal article" date="2021" name="PeerJ">
        <title>Extensive microbial diversity within the chicken gut microbiome revealed by metagenomics and culture.</title>
        <authorList>
            <person name="Gilroy R."/>
            <person name="Ravi A."/>
            <person name="Getino M."/>
            <person name="Pursley I."/>
            <person name="Horton D.L."/>
            <person name="Alikhan N.F."/>
            <person name="Baker D."/>
            <person name="Gharbi K."/>
            <person name="Hall N."/>
            <person name="Watson M."/>
            <person name="Adriaenssens E.M."/>
            <person name="Foster-Nyarko E."/>
            <person name="Jarju S."/>
            <person name="Secka A."/>
            <person name="Antonio M."/>
            <person name="Oren A."/>
            <person name="Chaudhuri R.R."/>
            <person name="La Ragione R."/>
            <person name="Hildebrand F."/>
            <person name="Pallen M.J."/>
        </authorList>
    </citation>
    <scope>NUCLEOTIDE SEQUENCE</scope>
    <source>
        <strain evidence="9">ChiBcec7-5410</strain>
    </source>
</reference>
<evidence type="ECO:0000256" key="7">
    <source>
        <dbReference type="ARBA" id="ARBA00023136"/>
    </source>
</evidence>
<dbReference type="GO" id="GO:0005886">
    <property type="term" value="C:plasma membrane"/>
    <property type="evidence" value="ECO:0007669"/>
    <property type="project" value="UniProtKB-SubCell"/>
</dbReference>
<feature type="transmembrane region" description="Helical" evidence="8">
    <location>
        <begin position="370"/>
        <end position="403"/>
    </location>
</feature>
<feature type="transmembrane region" description="Helical" evidence="8">
    <location>
        <begin position="42"/>
        <end position="62"/>
    </location>
</feature>
<feature type="transmembrane region" description="Helical" evidence="8">
    <location>
        <begin position="283"/>
        <end position="302"/>
    </location>
</feature>
<sequence length="421" mass="46133">MNFDRQLFRKLLAVVAFGVLLNFAVQHLPVLAQGFSWVGAIIEPFLLGGVVAFILNVPLSAIERFLFPDKKTSVIETVIIKENELQDKAGEMLLSTLPGGRKAAKNQLPRERSLDVFRFRRPISLTVTLLLVAAVIAFVFGMVIPELGRTATSLLAALPGYFDSAQKWAMELLEGNQELTEYIAGLELDWATLSAQAVTMIEESGLIESIFGTASSLVGGVVSVVIGLVFSIYVLMRKEQLGRQIKMILYAFLPDEVCEQIIRIASVSSKTFSRFLSGQCTEAVILGTLFFIVMTLFGFPYALLCGVFIGFTALVPIFGSFLGCAVGAFLILMAAPERTIWFIIMFLVLQQIEGQLIYPHVVGNAVGLPSIWVLAAVSIGGSMFGIPGMLFFIPLSSVLYALLREVVYKRLGKKQLDPDEL</sequence>
<evidence type="ECO:0000256" key="4">
    <source>
        <dbReference type="ARBA" id="ARBA00022475"/>
    </source>
</evidence>
<comment type="subcellular location">
    <subcellularLocation>
        <location evidence="1">Cell membrane</location>
        <topology evidence="1">Multi-pass membrane protein</topology>
    </subcellularLocation>
</comment>
<keyword evidence="7 8" id="KW-0472">Membrane</keyword>
<feature type="transmembrane region" description="Helical" evidence="8">
    <location>
        <begin position="122"/>
        <end position="144"/>
    </location>
</feature>
<feature type="transmembrane region" description="Helical" evidence="8">
    <location>
        <begin position="339"/>
        <end position="358"/>
    </location>
</feature>
<comment type="similarity">
    <text evidence="2">Belongs to the autoinducer-2 exporter (AI-2E) (TC 2.A.86) family.</text>
</comment>